<protein>
    <recommendedName>
        <fullName evidence="2">Tyr recombinase domain-containing protein</fullName>
    </recommendedName>
</protein>
<keyword evidence="4" id="KW-1185">Reference proteome</keyword>
<dbReference type="EMBL" id="JMCG01000002">
    <property type="protein sequence ID" value="KGK09338.1"/>
    <property type="molecule type" value="Genomic_DNA"/>
</dbReference>
<name>A0A099LME2_9VIBR</name>
<evidence type="ECO:0000259" key="2">
    <source>
        <dbReference type="Pfam" id="PF00589"/>
    </source>
</evidence>
<dbReference type="AlphaFoldDB" id="A0A099LME2"/>
<dbReference type="InterPro" id="IPR002104">
    <property type="entry name" value="Integrase_catalytic"/>
</dbReference>
<evidence type="ECO:0000256" key="1">
    <source>
        <dbReference type="ARBA" id="ARBA00023172"/>
    </source>
</evidence>
<dbReference type="InterPro" id="IPR013762">
    <property type="entry name" value="Integrase-like_cat_sf"/>
</dbReference>
<dbReference type="Proteomes" id="UP000029994">
    <property type="component" value="Unassembled WGS sequence"/>
</dbReference>
<keyword evidence="1" id="KW-0233">DNA recombination</keyword>
<dbReference type="Pfam" id="PF00589">
    <property type="entry name" value="Phage_integrase"/>
    <property type="match status" value="1"/>
</dbReference>
<comment type="caution">
    <text evidence="3">The sequence shown here is derived from an EMBL/GenBank/DDBJ whole genome shotgun (WGS) entry which is preliminary data.</text>
</comment>
<sequence length="384" mass="44069">MFQKNVGYALEQLKLKGRTKGLDILVNIPGKSPLTSNKLADLRKLLQCYADRFEVGTAAYWRLIATWLFITLGLRPKQLRLLMVCDLAVNIDSITQRKSYLLNVPSVKKRFEVPRSRFKSRPIPTFLGEMLEALINFNKQWLADKNIQLPVTELPLFYSEPTLSPHIKRKVGSRSKQFRFTFSAVAFGKATQSTIDLLNSYQSAVNLPTFDEQITPRRLRKTFATHAAACGTPAIMLMELLDHDDLQHVMIYYKLGANFAIKIDKVYREQFGTMFDYFRGKITLEEFSAANKHKQVFGPDNLRRLVGIGFCGKSGRCRKIPPYSCYTCLKFEACNNKQVHVEVLEGMLEDVGELFKYEVAPGKYEMEHINACRSLIERLEVENR</sequence>
<dbReference type="GO" id="GO:0015074">
    <property type="term" value="P:DNA integration"/>
    <property type="evidence" value="ECO:0007669"/>
    <property type="project" value="InterPro"/>
</dbReference>
<dbReference type="eggNOG" id="COG0582">
    <property type="taxonomic scope" value="Bacteria"/>
</dbReference>
<dbReference type="STRING" id="29495.EA26_19265"/>
<dbReference type="Gene3D" id="1.10.443.10">
    <property type="entry name" value="Intergrase catalytic core"/>
    <property type="match status" value="1"/>
</dbReference>
<evidence type="ECO:0000313" key="4">
    <source>
        <dbReference type="Proteomes" id="UP000029994"/>
    </source>
</evidence>
<proteinExistence type="predicted"/>
<dbReference type="InterPro" id="IPR011010">
    <property type="entry name" value="DNA_brk_join_enz"/>
</dbReference>
<gene>
    <name evidence="3" type="ORF">EA26_19265</name>
</gene>
<reference evidence="3 4" key="1">
    <citation type="submission" date="2014-04" db="EMBL/GenBank/DDBJ databases">
        <title>Genome sequencing of Vibrio navarrensis strains.</title>
        <authorList>
            <person name="Gladney L.M."/>
            <person name="Katz L.S."/>
            <person name="Marino-Ramirez L."/>
            <person name="Jordan I.K."/>
        </authorList>
    </citation>
    <scope>NUCLEOTIDE SEQUENCE [LARGE SCALE GENOMIC DNA]</scope>
    <source>
        <strain evidence="3 4">ATCC 51183</strain>
    </source>
</reference>
<accession>A0A099LME2</accession>
<organism evidence="3 4">
    <name type="scientific">Vibrio navarrensis</name>
    <dbReference type="NCBI Taxonomy" id="29495"/>
    <lineage>
        <taxon>Bacteria</taxon>
        <taxon>Pseudomonadati</taxon>
        <taxon>Pseudomonadota</taxon>
        <taxon>Gammaproteobacteria</taxon>
        <taxon>Vibrionales</taxon>
        <taxon>Vibrionaceae</taxon>
        <taxon>Vibrio</taxon>
    </lineage>
</organism>
<dbReference type="GO" id="GO:0003677">
    <property type="term" value="F:DNA binding"/>
    <property type="evidence" value="ECO:0007669"/>
    <property type="project" value="InterPro"/>
</dbReference>
<dbReference type="SUPFAM" id="SSF56349">
    <property type="entry name" value="DNA breaking-rejoining enzymes"/>
    <property type="match status" value="1"/>
</dbReference>
<evidence type="ECO:0000313" key="3">
    <source>
        <dbReference type="EMBL" id="KGK09338.1"/>
    </source>
</evidence>
<dbReference type="GO" id="GO:0006310">
    <property type="term" value="P:DNA recombination"/>
    <property type="evidence" value="ECO:0007669"/>
    <property type="project" value="UniProtKB-KW"/>
</dbReference>
<feature type="domain" description="Tyr recombinase" evidence="2">
    <location>
        <begin position="196"/>
        <end position="255"/>
    </location>
</feature>